<feature type="domain" description="Core" evidence="2">
    <location>
        <begin position="1"/>
        <end position="103"/>
    </location>
</feature>
<dbReference type="NCBIfam" id="TIGR00049">
    <property type="entry name" value="iron-sulfur cluster assembly accessory protein"/>
    <property type="match status" value="1"/>
</dbReference>
<evidence type="ECO:0000313" key="3">
    <source>
        <dbReference type="EMBL" id="MFK7160653.1"/>
    </source>
</evidence>
<name>A0ABW8PYC6_9GAMM</name>
<comment type="similarity">
    <text evidence="1">Belongs to the HesB/IscA family.</text>
</comment>
<dbReference type="InterPro" id="IPR017870">
    <property type="entry name" value="FeS_cluster_insertion_CS"/>
</dbReference>
<dbReference type="SUPFAM" id="SSF89360">
    <property type="entry name" value="HesB-like domain"/>
    <property type="match status" value="1"/>
</dbReference>
<evidence type="ECO:0000256" key="1">
    <source>
        <dbReference type="ARBA" id="ARBA00006718"/>
    </source>
</evidence>
<gene>
    <name evidence="3" type="ORF">V6U78_06345</name>
</gene>
<dbReference type="EMBL" id="JBANFI010000003">
    <property type="protein sequence ID" value="MFK7160653.1"/>
    <property type="molecule type" value="Genomic_DNA"/>
</dbReference>
<protein>
    <submittedName>
        <fullName evidence="3">Iron-sulfur cluster assembly accessory protein</fullName>
    </submittedName>
</protein>
<dbReference type="InterPro" id="IPR035903">
    <property type="entry name" value="HesB-like_dom_sf"/>
</dbReference>
<dbReference type="InterPro" id="IPR050322">
    <property type="entry name" value="Fe-S_cluster_asmbl/transfer"/>
</dbReference>
<dbReference type="PANTHER" id="PTHR10072">
    <property type="entry name" value="IRON-SULFUR CLUSTER ASSEMBLY PROTEIN"/>
    <property type="match status" value="1"/>
</dbReference>
<comment type="caution">
    <text evidence="3">The sequence shown here is derived from an EMBL/GenBank/DDBJ whole genome shotgun (WGS) entry which is preliminary data.</text>
</comment>
<organism evidence="3 4">
    <name type="scientific">Marinospirillum alkalitolerans</name>
    <dbReference type="NCBI Taxonomy" id="3123374"/>
    <lineage>
        <taxon>Bacteria</taxon>
        <taxon>Pseudomonadati</taxon>
        <taxon>Pseudomonadota</taxon>
        <taxon>Gammaproteobacteria</taxon>
        <taxon>Oceanospirillales</taxon>
        <taxon>Oceanospirillaceae</taxon>
        <taxon>Marinospirillum</taxon>
    </lineage>
</organism>
<dbReference type="PANTHER" id="PTHR10072:SF41">
    <property type="entry name" value="IRON-SULFUR CLUSTER ASSEMBLY 1 HOMOLOG, MITOCHONDRIAL"/>
    <property type="match status" value="1"/>
</dbReference>
<accession>A0ABW8PYC6</accession>
<dbReference type="InterPro" id="IPR000361">
    <property type="entry name" value="ATAP_core_dom"/>
</dbReference>
<dbReference type="Proteomes" id="UP001621714">
    <property type="component" value="Unassembled WGS sequence"/>
</dbReference>
<evidence type="ECO:0000313" key="4">
    <source>
        <dbReference type="Proteomes" id="UP001621714"/>
    </source>
</evidence>
<proteinExistence type="inferred from homology"/>
<dbReference type="InterPro" id="IPR016092">
    <property type="entry name" value="ATAP"/>
</dbReference>
<keyword evidence="4" id="KW-1185">Reference proteome</keyword>
<sequence length="107" mass="11914">MSISVSLAAAQHIQRCLKDREQAIGLRIKIKPSGCSGFSYVLDFADTQAEEDLIFEQHGVTVLVDPESYPYIEGTEVDYVQEGVNSFFRFKNPKVKDECGCGESFSV</sequence>
<dbReference type="Pfam" id="PF01521">
    <property type="entry name" value="Fe-S_biosyn"/>
    <property type="match status" value="1"/>
</dbReference>
<evidence type="ECO:0000259" key="2">
    <source>
        <dbReference type="Pfam" id="PF01521"/>
    </source>
</evidence>
<dbReference type="Gene3D" id="2.60.300.12">
    <property type="entry name" value="HesB-like domain"/>
    <property type="match status" value="1"/>
</dbReference>
<dbReference type="RefSeq" id="WP_405338568.1">
    <property type="nucleotide sequence ID" value="NZ_JBANFI010000003.1"/>
</dbReference>
<reference evidence="3 4" key="1">
    <citation type="submission" date="2024-02" db="EMBL/GenBank/DDBJ databases">
        <title>Marinospirillum sp. MEB 164 isolated from Lonar lake sediment.</title>
        <authorList>
            <person name="Joshi A."/>
            <person name="Thite S."/>
        </authorList>
    </citation>
    <scope>NUCLEOTIDE SEQUENCE [LARGE SCALE GENOMIC DNA]</scope>
    <source>
        <strain evidence="3 4">MEB164</strain>
    </source>
</reference>
<dbReference type="PROSITE" id="PS01152">
    <property type="entry name" value="HESB"/>
    <property type="match status" value="1"/>
</dbReference>